<evidence type="ECO:0000313" key="2">
    <source>
        <dbReference type="EMBL" id="KAF0892933.1"/>
    </source>
</evidence>
<proteinExistence type="predicted"/>
<dbReference type="EMBL" id="SPHZ02000011">
    <property type="protein sequence ID" value="KAF0892933.1"/>
    <property type="molecule type" value="Genomic_DNA"/>
</dbReference>
<name>A0A6G1BZX4_9ORYZ</name>
<protein>
    <submittedName>
        <fullName evidence="2">Uncharacterized protein</fullName>
    </submittedName>
</protein>
<feature type="region of interest" description="Disordered" evidence="1">
    <location>
        <begin position="1"/>
        <end position="60"/>
    </location>
</feature>
<evidence type="ECO:0000256" key="1">
    <source>
        <dbReference type="SAM" id="MobiDB-lite"/>
    </source>
</evidence>
<evidence type="ECO:0000313" key="3">
    <source>
        <dbReference type="Proteomes" id="UP000479710"/>
    </source>
</evidence>
<dbReference type="AlphaFoldDB" id="A0A6G1BZX4"/>
<comment type="caution">
    <text evidence="2">The sequence shown here is derived from an EMBL/GenBank/DDBJ whole genome shotgun (WGS) entry which is preliminary data.</text>
</comment>
<keyword evidence="3" id="KW-1185">Reference proteome</keyword>
<sequence length="69" mass="7880">MWVHSPLDPYAVVDKDEDGKADEEMDFNDEFREDTGDGETFEGGYDYPDDNYDGYGDGAFDDYDGVDFQ</sequence>
<organism evidence="2 3">
    <name type="scientific">Oryza meyeriana var. granulata</name>
    <dbReference type="NCBI Taxonomy" id="110450"/>
    <lineage>
        <taxon>Eukaryota</taxon>
        <taxon>Viridiplantae</taxon>
        <taxon>Streptophyta</taxon>
        <taxon>Embryophyta</taxon>
        <taxon>Tracheophyta</taxon>
        <taxon>Spermatophyta</taxon>
        <taxon>Magnoliopsida</taxon>
        <taxon>Liliopsida</taxon>
        <taxon>Poales</taxon>
        <taxon>Poaceae</taxon>
        <taxon>BOP clade</taxon>
        <taxon>Oryzoideae</taxon>
        <taxon>Oryzeae</taxon>
        <taxon>Oryzinae</taxon>
        <taxon>Oryza</taxon>
        <taxon>Oryza meyeriana</taxon>
    </lineage>
</organism>
<accession>A0A6G1BZX4</accession>
<feature type="compositionally biased region" description="Acidic residues" evidence="1">
    <location>
        <begin position="19"/>
        <end position="28"/>
    </location>
</feature>
<dbReference type="Proteomes" id="UP000479710">
    <property type="component" value="Unassembled WGS sequence"/>
</dbReference>
<gene>
    <name evidence="2" type="ORF">E2562_020052</name>
</gene>
<reference evidence="2 3" key="1">
    <citation type="submission" date="2019-11" db="EMBL/GenBank/DDBJ databases">
        <title>Whole genome sequence of Oryza granulata.</title>
        <authorList>
            <person name="Li W."/>
        </authorList>
    </citation>
    <scope>NUCLEOTIDE SEQUENCE [LARGE SCALE GENOMIC DNA]</scope>
    <source>
        <strain evidence="3">cv. Menghai</strain>
        <tissue evidence="2">Leaf</tissue>
    </source>
</reference>